<evidence type="ECO:0000256" key="4">
    <source>
        <dbReference type="ARBA" id="ARBA00022475"/>
    </source>
</evidence>
<feature type="transmembrane region" description="Helical" evidence="10">
    <location>
        <begin position="114"/>
        <end position="135"/>
    </location>
</feature>
<dbReference type="PANTHER" id="PTHR34295">
    <property type="entry name" value="BIOTIN TRANSPORTER BIOY"/>
    <property type="match status" value="1"/>
</dbReference>
<feature type="transmembrane region" description="Helical" evidence="10">
    <location>
        <begin position="82"/>
        <end position="99"/>
    </location>
</feature>
<evidence type="ECO:0000313" key="12">
    <source>
        <dbReference type="Proteomes" id="UP000537326"/>
    </source>
</evidence>
<organism evidence="11 12">
    <name type="scientific">Nocardioides marinus</name>
    <dbReference type="NCBI Taxonomy" id="374514"/>
    <lineage>
        <taxon>Bacteria</taxon>
        <taxon>Bacillati</taxon>
        <taxon>Actinomycetota</taxon>
        <taxon>Actinomycetes</taxon>
        <taxon>Propionibacteriales</taxon>
        <taxon>Nocardioidaceae</taxon>
        <taxon>Nocardioides</taxon>
    </lineage>
</organism>
<feature type="region of interest" description="Disordered" evidence="9">
    <location>
        <begin position="1"/>
        <end position="25"/>
    </location>
</feature>
<evidence type="ECO:0000256" key="6">
    <source>
        <dbReference type="ARBA" id="ARBA00022989"/>
    </source>
</evidence>
<feature type="compositionally biased region" description="Polar residues" evidence="9">
    <location>
        <begin position="1"/>
        <end position="13"/>
    </location>
</feature>
<evidence type="ECO:0000256" key="1">
    <source>
        <dbReference type="ARBA" id="ARBA00004651"/>
    </source>
</evidence>
<accession>A0A7Y9YGV2</accession>
<dbReference type="PIRSF" id="PIRSF016661">
    <property type="entry name" value="BioY"/>
    <property type="match status" value="1"/>
</dbReference>
<gene>
    <name evidence="11" type="ORF">BKA05_002332</name>
</gene>
<dbReference type="PANTHER" id="PTHR34295:SF4">
    <property type="entry name" value="BIOTIN TRANSPORTER BIOY-RELATED"/>
    <property type="match status" value="1"/>
</dbReference>
<feature type="transmembrane region" description="Helical" evidence="10">
    <location>
        <begin position="57"/>
        <end position="75"/>
    </location>
</feature>
<feature type="transmembrane region" description="Helical" evidence="10">
    <location>
        <begin position="33"/>
        <end position="51"/>
    </location>
</feature>
<keyword evidence="12" id="KW-1185">Reference proteome</keyword>
<dbReference type="GO" id="GO:0005886">
    <property type="term" value="C:plasma membrane"/>
    <property type="evidence" value="ECO:0007669"/>
    <property type="project" value="UniProtKB-SubCell"/>
</dbReference>
<comment type="subcellular location">
    <subcellularLocation>
        <location evidence="1 8">Cell membrane</location>
        <topology evidence="1 8">Multi-pass membrane protein</topology>
    </subcellularLocation>
</comment>
<keyword evidence="4 8" id="KW-1003">Cell membrane</keyword>
<dbReference type="RefSeq" id="WP_179531597.1">
    <property type="nucleotide sequence ID" value="NZ_BAAAPP010000005.1"/>
</dbReference>
<evidence type="ECO:0000256" key="2">
    <source>
        <dbReference type="ARBA" id="ARBA00010692"/>
    </source>
</evidence>
<evidence type="ECO:0000256" key="3">
    <source>
        <dbReference type="ARBA" id="ARBA00022448"/>
    </source>
</evidence>
<dbReference type="EMBL" id="JACBZI010000001">
    <property type="protein sequence ID" value="NYI10817.1"/>
    <property type="molecule type" value="Genomic_DNA"/>
</dbReference>
<protein>
    <recommendedName>
        <fullName evidence="8">Biotin transporter</fullName>
    </recommendedName>
</protein>
<dbReference type="Proteomes" id="UP000537326">
    <property type="component" value="Unassembled WGS sequence"/>
</dbReference>
<dbReference type="AlphaFoldDB" id="A0A7Y9YGV2"/>
<keyword evidence="6 10" id="KW-1133">Transmembrane helix</keyword>
<evidence type="ECO:0000256" key="8">
    <source>
        <dbReference type="PIRNR" id="PIRNR016661"/>
    </source>
</evidence>
<proteinExistence type="inferred from homology"/>
<sequence>MTAESTGQPTAGQPTAVRADEPTRRPRLGTTDLALIASFAALISALAYVGAIPVGGAGVPITLQTFGVMLAGCLLGPVRGFLAVLLYLALGAIGLPVFAEHTSGLGTFTQPSAGYLISFPVAALVAGLLVTYLAGERGKTRAAVVFLCSIAGSILVIHPAGIVGLMLTLDMSVAEAFRIDVLYWVGDLLKTTMVALIAAEVHRAFPRLLTARAPRTASS</sequence>
<name>A0A7Y9YGV2_9ACTN</name>
<feature type="transmembrane region" description="Helical" evidence="10">
    <location>
        <begin position="142"/>
        <end position="169"/>
    </location>
</feature>
<dbReference type="GO" id="GO:0015225">
    <property type="term" value="F:biotin transmembrane transporter activity"/>
    <property type="evidence" value="ECO:0007669"/>
    <property type="project" value="UniProtKB-UniRule"/>
</dbReference>
<evidence type="ECO:0000256" key="7">
    <source>
        <dbReference type="ARBA" id="ARBA00023136"/>
    </source>
</evidence>
<dbReference type="Pfam" id="PF02632">
    <property type="entry name" value="BioY"/>
    <property type="match status" value="1"/>
</dbReference>
<dbReference type="Gene3D" id="1.10.1760.20">
    <property type="match status" value="1"/>
</dbReference>
<keyword evidence="5 10" id="KW-0812">Transmembrane</keyword>
<evidence type="ECO:0000313" key="11">
    <source>
        <dbReference type="EMBL" id="NYI10817.1"/>
    </source>
</evidence>
<reference evidence="11 12" key="1">
    <citation type="submission" date="2020-07" db="EMBL/GenBank/DDBJ databases">
        <title>Sequencing the genomes of 1000 actinobacteria strains.</title>
        <authorList>
            <person name="Klenk H.-P."/>
        </authorList>
    </citation>
    <scope>NUCLEOTIDE SEQUENCE [LARGE SCALE GENOMIC DNA]</scope>
    <source>
        <strain evidence="11 12">DSM 18248</strain>
    </source>
</reference>
<keyword evidence="3 8" id="KW-0813">Transport</keyword>
<comment type="similarity">
    <text evidence="2 8">Belongs to the BioY family.</text>
</comment>
<evidence type="ECO:0000256" key="9">
    <source>
        <dbReference type="SAM" id="MobiDB-lite"/>
    </source>
</evidence>
<comment type="caution">
    <text evidence="11">The sequence shown here is derived from an EMBL/GenBank/DDBJ whole genome shotgun (WGS) entry which is preliminary data.</text>
</comment>
<keyword evidence="7 8" id="KW-0472">Membrane</keyword>
<dbReference type="InterPro" id="IPR003784">
    <property type="entry name" value="BioY"/>
</dbReference>
<evidence type="ECO:0000256" key="5">
    <source>
        <dbReference type="ARBA" id="ARBA00022692"/>
    </source>
</evidence>
<evidence type="ECO:0000256" key="10">
    <source>
        <dbReference type="SAM" id="Phobius"/>
    </source>
</evidence>